<keyword evidence="2" id="KW-1185">Reference proteome</keyword>
<dbReference type="VEuPathDB" id="TriTrypDB:TM35_000092040"/>
<dbReference type="Proteomes" id="UP000192257">
    <property type="component" value="Unassembled WGS sequence"/>
</dbReference>
<dbReference type="AlphaFoldDB" id="A0A1X0NZM9"/>
<gene>
    <name evidence="1" type="ORF">TM35_000092040</name>
</gene>
<dbReference type="EMBL" id="NBCO01000009">
    <property type="protein sequence ID" value="ORC90154.1"/>
    <property type="molecule type" value="Genomic_DNA"/>
</dbReference>
<sequence length="130" mass="14187">MRLFSSVPPSALLLRLSFRCWPTAIVPFVRSLFLAAPRLLLVSVRAGALLFSFFFRCCPPVLWAGAFCAAIRFGFSFLGCPWVWGGWGARFSIGKLPETFGRCFLPKLAATIAHLQGMGFLASARVGGRG</sequence>
<dbReference type="RefSeq" id="XP_028884220.1">
    <property type="nucleotide sequence ID" value="XM_029024443.1"/>
</dbReference>
<reference evidence="1 2" key="1">
    <citation type="submission" date="2017-03" db="EMBL/GenBank/DDBJ databases">
        <title>An alternative strategy for trypanosome survival in the mammalian bloodstream revealed through genome and transcriptome analysis of the ubiquitous bovine parasite Trypanosoma (Megatrypanum) theileri.</title>
        <authorList>
            <person name="Kelly S."/>
            <person name="Ivens A."/>
            <person name="Mott A."/>
            <person name="O'Neill E."/>
            <person name="Emms D."/>
            <person name="Macleod O."/>
            <person name="Voorheis P."/>
            <person name="Matthews J."/>
            <person name="Matthews K."/>
            <person name="Carrington M."/>
        </authorList>
    </citation>
    <scope>NUCLEOTIDE SEQUENCE [LARGE SCALE GENOMIC DNA]</scope>
    <source>
        <strain evidence="1">Edinburgh</strain>
    </source>
</reference>
<name>A0A1X0NZM9_9TRYP</name>
<evidence type="ECO:0000313" key="2">
    <source>
        <dbReference type="Proteomes" id="UP000192257"/>
    </source>
</evidence>
<comment type="caution">
    <text evidence="1">The sequence shown here is derived from an EMBL/GenBank/DDBJ whole genome shotgun (WGS) entry which is preliminary data.</text>
</comment>
<accession>A0A1X0NZM9</accession>
<evidence type="ECO:0000313" key="1">
    <source>
        <dbReference type="EMBL" id="ORC90154.1"/>
    </source>
</evidence>
<protein>
    <submittedName>
        <fullName evidence="1">Uncharacterized protein</fullName>
    </submittedName>
</protein>
<dbReference type="GeneID" id="39984223"/>
<organism evidence="1 2">
    <name type="scientific">Trypanosoma theileri</name>
    <dbReference type="NCBI Taxonomy" id="67003"/>
    <lineage>
        <taxon>Eukaryota</taxon>
        <taxon>Discoba</taxon>
        <taxon>Euglenozoa</taxon>
        <taxon>Kinetoplastea</taxon>
        <taxon>Metakinetoplastina</taxon>
        <taxon>Trypanosomatida</taxon>
        <taxon>Trypanosomatidae</taxon>
        <taxon>Trypanosoma</taxon>
    </lineage>
</organism>
<proteinExistence type="predicted"/>